<protein>
    <submittedName>
        <fullName evidence="1">Uncharacterized protein</fullName>
    </submittedName>
</protein>
<proteinExistence type="predicted"/>
<gene>
    <name evidence="1" type="ORF">CHLRE_13g589550v5</name>
</gene>
<dbReference type="AlphaFoldDB" id="A0A2K3D127"/>
<name>A0A2K3D127_CHLRE</name>
<reference evidence="1 2" key="1">
    <citation type="journal article" date="2007" name="Science">
        <title>The Chlamydomonas genome reveals the evolution of key animal and plant functions.</title>
        <authorList>
            <person name="Merchant S.S."/>
            <person name="Prochnik S.E."/>
            <person name="Vallon O."/>
            <person name="Harris E.H."/>
            <person name="Karpowicz S.J."/>
            <person name="Witman G.B."/>
            <person name="Terry A."/>
            <person name="Salamov A."/>
            <person name="Fritz-Laylin L.K."/>
            <person name="Marechal-Drouard L."/>
            <person name="Marshall W.F."/>
            <person name="Qu L.H."/>
            <person name="Nelson D.R."/>
            <person name="Sanderfoot A.A."/>
            <person name="Spalding M.H."/>
            <person name="Kapitonov V.V."/>
            <person name="Ren Q."/>
            <person name="Ferris P."/>
            <person name="Lindquist E."/>
            <person name="Shapiro H."/>
            <person name="Lucas S.M."/>
            <person name="Grimwood J."/>
            <person name="Schmutz J."/>
            <person name="Cardol P."/>
            <person name="Cerutti H."/>
            <person name="Chanfreau G."/>
            <person name="Chen C.L."/>
            <person name="Cognat V."/>
            <person name="Croft M.T."/>
            <person name="Dent R."/>
            <person name="Dutcher S."/>
            <person name="Fernandez E."/>
            <person name="Fukuzawa H."/>
            <person name="Gonzalez-Ballester D."/>
            <person name="Gonzalez-Halphen D."/>
            <person name="Hallmann A."/>
            <person name="Hanikenne M."/>
            <person name="Hippler M."/>
            <person name="Inwood W."/>
            <person name="Jabbari K."/>
            <person name="Kalanon M."/>
            <person name="Kuras R."/>
            <person name="Lefebvre P.A."/>
            <person name="Lemaire S.D."/>
            <person name="Lobanov A.V."/>
            <person name="Lohr M."/>
            <person name="Manuell A."/>
            <person name="Meier I."/>
            <person name="Mets L."/>
            <person name="Mittag M."/>
            <person name="Mittelmeier T."/>
            <person name="Moroney J.V."/>
            <person name="Moseley J."/>
            <person name="Napoli C."/>
            <person name="Nedelcu A.M."/>
            <person name="Niyogi K."/>
            <person name="Novoselov S.V."/>
            <person name="Paulsen I.T."/>
            <person name="Pazour G."/>
            <person name="Purton S."/>
            <person name="Ral J.P."/>
            <person name="Riano-Pachon D.M."/>
            <person name="Riekhof W."/>
            <person name="Rymarquis L."/>
            <person name="Schroda M."/>
            <person name="Stern D."/>
            <person name="Umen J."/>
            <person name="Willows R."/>
            <person name="Wilson N."/>
            <person name="Zimmer S.L."/>
            <person name="Allmer J."/>
            <person name="Balk J."/>
            <person name="Bisova K."/>
            <person name="Chen C.J."/>
            <person name="Elias M."/>
            <person name="Gendler K."/>
            <person name="Hauser C."/>
            <person name="Lamb M.R."/>
            <person name="Ledford H."/>
            <person name="Long J.C."/>
            <person name="Minagawa J."/>
            <person name="Page M.D."/>
            <person name="Pan J."/>
            <person name="Pootakham W."/>
            <person name="Roje S."/>
            <person name="Rose A."/>
            <person name="Stahlberg E."/>
            <person name="Terauchi A.M."/>
            <person name="Yang P."/>
            <person name="Ball S."/>
            <person name="Bowler C."/>
            <person name="Dieckmann C.L."/>
            <person name="Gladyshev V.N."/>
            <person name="Green P."/>
            <person name="Jorgensen R."/>
            <person name="Mayfield S."/>
            <person name="Mueller-Roeber B."/>
            <person name="Rajamani S."/>
            <person name="Sayre R.T."/>
            <person name="Brokstein P."/>
            <person name="Dubchak I."/>
            <person name="Goodstein D."/>
            <person name="Hornick L."/>
            <person name="Huang Y.W."/>
            <person name="Jhaveri J."/>
            <person name="Luo Y."/>
            <person name="Martinez D."/>
            <person name="Ngau W.C."/>
            <person name="Otillar B."/>
            <person name="Poliakov A."/>
            <person name="Porter A."/>
            <person name="Szajkowski L."/>
            <person name="Werner G."/>
            <person name="Zhou K."/>
            <person name="Grigoriev I.V."/>
            <person name="Rokhsar D.S."/>
            <person name="Grossman A.R."/>
        </authorList>
    </citation>
    <scope>NUCLEOTIDE SEQUENCE [LARGE SCALE GENOMIC DNA]</scope>
    <source>
        <strain evidence="2">CC-503</strain>
    </source>
</reference>
<evidence type="ECO:0000313" key="2">
    <source>
        <dbReference type="Proteomes" id="UP000006906"/>
    </source>
</evidence>
<dbReference type="Proteomes" id="UP000006906">
    <property type="component" value="Chromosome 13"/>
</dbReference>
<dbReference type="Gramene" id="PNW74209">
    <property type="protein sequence ID" value="PNW74209"/>
    <property type="gene ID" value="CHLRE_13g589550v5"/>
</dbReference>
<dbReference type="EMBL" id="CM008974">
    <property type="protein sequence ID" value="PNW74209.1"/>
    <property type="molecule type" value="Genomic_DNA"/>
</dbReference>
<dbReference type="RefSeq" id="XP_042917709.1">
    <property type="nucleotide sequence ID" value="XM_043069733.1"/>
</dbReference>
<evidence type="ECO:0000313" key="1">
    <source>
        <dbReference type="EMBL" id="PNW74209.1"/>
    </source>
</evidence>
<dbReference type="OrthoDB" id="10397978at2759"/>
<organism evidence="1 2">
    <name type="scientific">Chlamydomonas reinhardtii</name>
    <name type="common">Chlamydomonas smithii</name>
    <dbReference type="NCBI Taxonomy" id="3055"/>
    <lineage>
        <taxon>Eukaryota</taxon>
        <taxon>Viridiplantae</taxon>
        <taxon>Chlorophyta</taxon>
        <taxon>core chlorophytes</taxon>
        <taxon>Chlorophyceae</taxon>
        <taxon>CS clade</taxon>
        <taxon>Chlamydomonadales</taxon>
        <taxon>Chlamydomonadaceae</taxon>
        <taxon>Chlamydomonas</taxon>
    </lineage>
</organism>
<dbReference type="GeneID" id="66056063"/>
<dbReference type="KEGG" id="cre:CHLRE_13g589550v5"/>
<sequence length="201" mass="22235">MASVQSFSPSSGLHSITVDSQLAAQHLAKNNDGRENVFQRVAPGEALGSSNDQVVVVKNSSCSKIDLLIADLVYRVDEDLVKALNTFLLHEEAPFGGYYFVWDAAQELQRLTAKKSNKAAALKGFLGSFAQQYGFSVAAFEEWQEVMYAKNRRDHTGYPLETRTEDLTFLRGLMDKADSCIQPYKNAVFALVVAAEKMSLK</sequence>
<dbReference type="PaxDb" id="3055-EDO98289"/>
<dbReference type="InParanoid" id="A0A2K3D127"/>
<accession>A0A2K3D127</accession>
<keyword evidence="2" id="KW-1185">Reference proteome</keyword>